<protein>
    <recommendedName>
        <fullName evidence="3">FCP1 homology domain-containing protein</fullName>
    </recommendedName>
</protein>
<evidence type="ECO:0008006" key="3">
    <source>
        <dbReference type="Google" id="ProtNLM"/>
    </source>
</evidence>
<keyword evidence="2" id="KW-1185">Reference proteome</keyword>
<dbReference type="AlphaFoldDB" id="A0A4V2ZUG0"/>
<proteinExistence type="predicted"/>
<comment type="caution">
    <text evidence="1">The sequence shown here is derived from an EMBL/GenBank/DDBJ whole genome shotgun (WGS) entry which is preliminary data.</text>
</comment>
<reference evidence="1 2" key="1">
    <citation type="submission" date="2019-03" db="EMBL/GenBank/DDBJ databases">
        <title>This is whole genome sequence of Paenibacillus sp MS74 strain.</title>
        <authorList>
            <person name="Trinh H.N."/>
        </authorList>
    </citation>
    <scope>NUCLEOTIDE SEQUENCE [LARGE SCALE GENOMIC DNA]</scope>
    <source>
        <strain evidence="1 2">MS74</strain>
    </source>
</reference>
<dbReference type="OrthoDB" id="5519656at2"/>
<evidence type="ECO:0000313" key="2">
    <source>
        <dbReference type="Proteomes" id="UP000295636"/>
    </source>
</evidence>
<organism evidence="1 2">
    <name type="scientific">Paenibacillus piri</name>
    <dbReference type="NCBI Taxonomy" id="2547395"/>
    <lineage>
        <taxon>Bacteria</taxon>
        <taxon>Bacillati</taxon>
        <taxon>Bacillota</taxon>
        <taxon>Bacilli</taxon>
        <taxon>Bacillales</taxon>
        <taxon>Paenibacillaceae</taxon>
        <taxon>Paenibacillus</taxon>
    </lineage>
</organism>
<accession>A0A4V2ZUG0</accession>
<dbReference type="EMBL" id="SMRT01000001">
    <property type="protein sequence ID" value="TDG00875.1"/>
    <property type="molecule type" value="Genomic_DNA"/>
</dbReference>
<dbReference type="Proteomes" id="UP000295636">
    <property type="component" value="Unassembled WGS sequence"/>
</dbReference>
<dbReference type="RefSeq" id="WP_133225585.1">
    <property type="nucleotide sequence ID" value="NZ_SMRT01000001.1"/>
</dbReference>
<name>A0A4V2ZUG0_9BACL</name>
<sequence>MRNFSLLLDFDGVLATKFSTQSSPFDPDCTENLKSIIKWLKTRFDEVKVVVISNWRFDRTDSQIIDLLYDHGDLQAHEITILDRSFRKKEGIVEYIKLHELKSGEFVILDDDFLGEDLAVHQIRTRSEDGIRDLDTLEGFIP</sequence>
<evidence type="ECO:0000313" key="1">
    <source>
        <dbReference type="EMBL" id="TDG00875.1"/>
    </source>
</evidence>
<dbReference type="Pfam" id="PF18143">
    <property type="entry name" value="HAD_SAK_2"/>
    <property type="match status" value="1"/>
</dbReference>
<gene>
    <name evidence="1" type="ORF">E1757_04495</name>
</gene>